<comment type="caution">
    <text evidence="1">The sequence shown here is derived from an EMBL/GenBank/DDBJ whole genome shotgun (WGS) entry which is preliminary data.</text>
</comment>
<dbReference type="Proteomes" id="UP000010448">
    <property type="component" value="Unassembled WGS sequence"/>
</dbReference>
<gene>
    <name evidence="1" type="ORF">CSV86_018960</name>
</gene>
<organism evidence="1 2">
    <name type="scientific">Pseudomonas bharatica CSV86</name>
    <dbReference type="NCBI Taxonomy" id="1005395"/>
    <lineage>
        <taxon>Bacteria</taxon>
        <taxon>Pseudomonadati</taxon>
        <taxon>Pseudomonadota</taxon>
        <taxon>Gammaproteobacteria</taxon>
        <taxon>Pseudomonadales</taxon>
        <taxon>Pseudomonadaceae</taxon>
        <taxon>Pseudomonas</taxon>
        <taxon>Pseudomonas bharatica</taxon>
    </lineage>
</organism>
<evidence type="ECO:0000313" key="2">
    <source>
        <dbReference type="Proteomes" id="UP000010448"/>
    </source>
</evidence>
<dbReference type="PANTHER" id="PTHR35191">
    <property type="entry name" value="PROPHAGE SIDE TAIL FIBER PROTEIN HOMOLOG STFQ-RELATED"/>
    <property type="match status" value="1"/>
</dbReference>
<evidence type="ECO:0008006" key="3">
    <source>
        <dbReference type="Google" id="ProtNLM"/>
    </source>
</evidence>
<accession>A0A7K4EIB7</accession>
<dbReference type="RefSeq" id="WP_170394944.1">
    <property type="nucleotide sequence ID" value="NZ_AMWJ02000002.1"/>
</dbReference>
<dbReference type="PANTHER" id="PTHR35191:SF1">
    <property type="entry name" value="PROPHAGE SIDE TAIL FIBER PROTEIN HOMOLOG STFQ-RELATED"/>
    <property type="match status" value="1"/>
</dbReference>
<keyword evidence="2" id="KW-1185">Reference proteome</keyword>
<reference evidence="1 2" key="1">
    <citation type="journal article" date="2013" name="Genome Announc.">
        <title>Genome Sequence of Naphthalene-Degrading Soil Bacterium Pseudomonas putida CSV86.</title>
        <authorList>
            <person name="Phale P.S."/>
            <person name="Paliwal V."/>
            <person name="Raju S.C."/>
            <person name="Modak A."/>
            <person name="Purohit H.J."/>
        </authorList>
    </citation>
    <scope>NUCLEOTIDE SEQUENCE [LARGE SCALE GENOMIC DNA]</scope>
    <source>
        <strain evidence="1 2">CSV86</strain>
    </source>
</reference>
<dbReference type="InterPro" id="IPR051934">
    <property type="entry name" value="Phage_Tail_Fiber_Structural"/>
</dbReference>
<proteinExistence type="predicted"/>
<name>A0A7K4EIB7_9PSED</name>
<dbReference type="AlphaFoldDB" id="A0A7K4EIB7"/>
<protein>
    <recommendedName>
        <fullName evidence="3">Tail fiber protein</fullName>
    </recommendedName>
</protein>
<sequence>MGTHVTWGGGEQSVDFLGALNGKEEFYARTVYQGAGTFRRIWTEANFDPATKANLASPVFTGTPRVPNATTGTATDQAANTKFVTDAITALVASSPATLDTLNKLAAALGNDANFSTTVSNQLATKFNKSGGAVDGAISINLPNQVLGNPCLALNNPGTSASTQAMMTLACGSTSISLVHKNQDPSLHLLNGSGALQALNAGTLYSNGAAAHTSATFLKPASGQWVTLNGSGQLPSGGSWAYHCVGYNGSGQALGALSGVAAGGTVVGYNSNTVGFAWRIQ</sequence>
<dbReference type="EMBL" id="AMWJ02000002">
    <property type="protein sequence ID" value="NNJ17109.1"/>
    <property type="molecule type" value="Genomic_DNA"/>
</dbReference>
<evidence type="ECO:0000313" key="1">
    <source>
        <dbReference type="EMBL" id="NNJ17109.1"/>
    </source>
</evidence>